<proteinExistence type="predicted"/>
<dbReference type="PROSITE" id="PS50303">
    <property type="entry name" value="PUM_HD"/>
    <property type="match status" value="1"/>
</dbReference>
<dbReference type="eggNOG" id="KOG4574">
    <property type="taxonomic scope" value="Eukaryota"/>
</dbReference>
<dbReference type="GO" id="GO:0006364">
    <property type="term" value="P:rRNA processing"/>
    <property type="evidence" value="ECO:0007669"/>
    <property type="project" value="UniProtKB-KW"/>
</dbReference>
<dbReference type="SMART" id="SM00025">
    <property type="entry name" value="Pumilio"/>
    <property type="match status" value="6"/>
</dbReference>
<feature type="domain" description="RRM" evidence="8">
    <location>
        <begin position="449"/>
        <end position="523"/>
    </location>
</feature>
<feature type="domain" description="PUM-HD" evidence="9">
    <location>
        <begin position="596"/>
        <end position="951"/>
    </location>
</feature>
<keyword evidence="5" id="KW-0694">RNA-binding</keyword>
<keyword evidence="2" id="KW-0698">rRNA processing</keyword>
<evidence type="ECO:0000256" key="1">
    <source>
        <dbReference type="ARBA" id="ARBA00022517"/>
    </source>
</evidence>
<feature type="repeat" description="Pumilio" evidence="6">
    <location>
        <begin position="733"/>
        <end position="771"/>
    </location>
</feature>
<dbReference type="AlphaFoldDB" id="W9YTJ0"/>
<protein>
    <recommendedName>
        <fullName evidence="12">PUM-HD domain-containing protein</fullName>
    </recommendedName>
</protein>
<feature type="compositionally biased region" description="Polar residues" evidence="7">
    <location>
        <begin position="11"/>
        <end position="30"/>
    </location>
</feature>
<dbReference type="RefSeq" id="XP_007729466.1">
    <property type="nucleotide sequence ID" value="XM_007731276.1"/>
</dbReference>
<evidence type="ECO:0000256" key="3">
    <source>
        <dbReference type="ARBA" id="ARBA00022737"/>
    </source>
</evidence>
<feature type="region of interest" description="Disordered" evidence="7">
    <location>
        <begin position="955"/>
        <end position="986"/>
    </location>
</feature>
<comment type="caution">
    <text evidence="10">The sequence shown here is derived from an EMBL/GenBank/DDBJ whole genome shotgun (WGS) entry which is preliminary data.</text>
</comment>
<dbReference type="Gene3D" id="1.25.10.10">
    <property type="entry name" value="Leucine-rich Repeat Variant"/>
    <property type="match status" value="1"/>
</dbReference>
<dbReference type="SUPFAM" id="SSF48371">
    <property type="entry name" value="ARM repeat"/>
    <property type="match status" value="1"/>
</dbReference>
<dbReference type="InterPro" id="IPR000504">
    <property type="entry name" value="RRM_dom"/>
</dbReference>
<dbReference type="GeneID" id="19165266"/>
<feature type="region of interest" description="Disordered" evidence="7">
    <location>
        <begin position="230"/>
        <end position="253"/>
    </location>
</feature>
<feature type="compositionally biased region" description="Low complexity" evidence="7">
    <location>
        <begin position="31"/>
        <end position="50"/>
    </location>
</feature>
<dbReference type="Gene3D" id="3.30.70.330">
    <property type="match status" value="1"/>
</dbReference>
<dbReference type="InterPro" id="IPR012677">
    <property type="entry name" value="Nucleotide-bd_a/b_plait_sf"/>
</dbReference>
<dbReference type="SMART" id="SM00360">
    <property type="entry name" value="RRM"/>
    <property type="match status" value="1"/>
</dbReference>
<dbReference type="GO" id="GO:0000288">
    <property type="term" value="P:nuclear-transcribed mRNA catabolic process, deadenylation-dependent decay"/>
    <property type="evidence" value="ECO:0007669"/>
    <property type="project" value="TreeGrafter"/>
</dbReference>
<dbReference type="Pfam" id="PF00076">
    <property type="entry name" value="RRM_1"/>
    <property type="match status" value="1"/>
</dbReference>
<keyword evidence="3" id="KW-0677">Repeat</keyword>
<dbReference type="STRING" id="1182542.W9YTJ0"/>
<feature type="region of interest" description="Disordered" evidence="7">
    <location>
        <begin position="146"/>
        <end position="166"/>
    </location>
</feature>
<evidence type="ECO:0000313" key="11">
    <source>
        <dbReference type="Proteomes" id="UP000019478"/>
    </source>
</evidence>
<dbReference type="InterPro" id="IPR052645">
    <property type="entry name" value="Pumilio_domain_protein"/>
</dbReference>
<feature type="repeat" description="Pumilio" evidence="6">
    <location>
        <begin position="696"/>
        <end position="732"/>
    </location>
</feature>
<sequence length="1193" mass="129436">MAPTTRPDGQLNLNLSGLNTITEPVSVPTTKSPFGGPKSSSGLAGLSSARGGAGSPLHEQTSRLFPKRTRELQSQTSSLAPNIWGPPTSGTSTPLFEIPESPNQDGFPDLVPLTETGINSPARRGRAGTLPSRISPVGTINGVNVLISKTSRPTPSTSPFRPGSTSAAETAFYSTTSNAANSASPVNSALLSRLRAGSMPQRSGLLGSSSSFGQSAYSSSWSTRGRAATLTSISSAEDPTSPQQLGLSRDGMSDSGVRTLDYLGLAEPLPHSRLSEALRHDATDPSLGQNSGLSDVLANFGLRNSGRFRSFSVNTQPKYSAEGHDGDHSHALYPTGTLTPSAAAALEAEYERVQEKVRLHNQAVQAFAVNASAARPRARTAGLVETPQRTSLRNLIHPDADAVDMEFDVLGSSGLGEPPISDALQSLNINENASLSYEGMDDPEIQVSRSLWIGSIPNSTTMSSLDAIFSRFGPIESTRVLTHKNCGFVNFETLEAAVRARHLLNGKEIFPGAGPVRIGFAKAPNASVSITPVQNTTPPPASNGHADSLEVSQSKDGQGSPASSTNAQQTLSLPAADRLAELQPEILQIVLDFGGQQSELPSISANIDSAIRYQQLEKEIPPIPEPSPTRIYDAPTLRDIRKRIDNGACGLQEIEQIAIDMLPEIAELSSDYLGNTVVQKLFEYCSEQTKEQMLTYIAPYIAEIGVHKNGTWAAQKIIDVCKTETQTRMIVNSLRPYTVPLFLDQYGNYVLQCCLRFGSPYNDFIFETMLSQLWEIAQGRFGARAMRACLESHHATKNQQRLMAAVVALHSVQLAQSANGALLLTWLLDTCTFPRRRSVLAPRLVPHLVQLCTHKVAYLTVLKIINQRNEPEARDAVLKALFFSTNDSTLEQILCDQTSGVTLIFKILASPFLDDSVRPEVVQNVSRVLTKIKAQPNQGYKRIMDEVGLSLRPSQPPVQQYTPHAHPTMNDRGRQMNHPQQVPGNGHGHQNFPRQFNGNFAPSVNGNTLENGMSPIRTGSADSFGFAPYNMAGFQAQQPYSQIPYQQMTPQTQYQNYPNTAQRSNGGFMPSGYAGFATPPSVDQFRPLQNPSSSPMSFSAQMSPVIGSAGFAGQNYPQNLPTNMYNYPQQQFYFPPPMQTVHSGGRGRRVSHSRIAFHFCSLIGSSEIDRSALNRVLCVLTHRRFYVIAIFCR</sequence>
<feature type="compositionally biased region" description="Polar residues" evidence="7">
    <location>
        <begin position="550"/>
        <end position="568"/>
    </location>
</feature>
<accession>W9YTJ0</accession>
<evidence type="ECO:0000256" key="7">
    <source>
        <dbReference type="SAM" id="MobiDB-lite"/>
    </source>
</evidence>
<dbReference type="PROSITE" id="PS50102">
    <property type="entry name" value="RRM"/>
    <property type="match status" value="1"/>
</dbReference>
<keyword evidence="11" id="KW-1185">Reference proteome</keyword>
<evidence type="ECO:0000256" key="4">
    <source>
        <dbReference type="ARBA" id="ARBA00024893"/>
    </source>
</evidence>
<evidence type="ECO:0000256" key="6">
    <source>
        <dbReference type="PROSITE-ProRule" id="PRU00317"/>
    </source>
</evidence>
<evidence type="ECO:0000256" key="5">
    <source>
        <dbReference type="PROSITE-ProRule" id="PRU00176"/>
    </source>
</evidence>
<dbReference type="SUPFAM" id="SSF54928">
    <property type="entry name" value="RNA-binding domain, RBD"/>
    <property type="match status" value="1"/>
</dbReference>
<dbReference type="OrthoDB" id="2017782at2759"/>
<dbReference type="InterPro" id="IPR016024">
    <property type="entry name" value="ARM-type_fold"/>
</dbReference>
<feature type="repeat" description="Pumilio" evidence="6">
    <location>
        <begin position="660"/>
        <end position="695"/>
    </location>
</feature>
<feature type="region of interest" description="Disordered" evidence="7">
    <location>
        <begin position="530"/>
        <end position="568"/>
    </location>
</feature>
<name>W9YTJ0_9EURO</name>
<dbReference type="InterPro" id="IPR001313">
    <property type="entry name" value="Pumilio_RNA-bd_rpt"/>
</dbReference>
<dbReference type="Pfam" id="PF00806">
    <property type="entry name" value="PUF"/>
    <property type="match status" value="3"/>
</dbReference>
<gene>
    <name evidence="10" type="ORF">A1O3_01128</name>
</gene>
<evidence type="ECO:0000313" key="10">
    <source>
        <dbReference type="EMBL" id="EXJ92576.1"/>
    </source>
</evidence>
<organism evidence="10 11">
    <name type="scientific">Capronia epimyces CBS 606.96</name>
    <dbReference type="NCBI Taxonomy" id="1182542"/>
    <lineage>
        <taxon>Eukaryota</taxon>
        <taxon>Fungi</taxon>
        <taxon>Dikarya</taxon>
        <taxon>Ascomycota</taxon>
        <taxon>Pezizomycotina</taxon>
        <taxon>Eurotiomycetes</taxon>
        <taxon>Chaetothyriomycetidae</taxon>
        <taxon>Chaetothyriales</taxon>
        <taxon>Herpotrichiellaceae</taxon>
        <taxon>Capronia</taxon>
    </lineage>
</organism>
<comment type="function">
    <text evidence="4">RNA-binding nucleolar protein required for pre-rRNA processing. Involved in production of 18S rRNA and assembly of small ribosomal subunit.</text>
</comment>
<evidence type="ECO:0000256" key="2">
    <source>
        <dbReference type="ARBA" id="ARBA00022552"/>
    </source>
</evidence>
<dbReference type="HOGENOM" id="CLU_005652_0_0_1"/>
<dbReference type="FunFam" id="1.25.10.10:FF:000167">
    <property type="entry name" value="RNA binding protein Jsn1"/>
    <property type="match status" value="1"/>
</dbReference>
<dbReference type="EMBL" id="AMGY01000001">
    <property type="protein sequence ID" value="EXJ92576.1"/>
    <property type="molecule type" value="Genomic_DNA"/>
</dbReference>
<dbReference type="PANTHER" id="PTHR47093">
    <property type="entry name" value="PROTEIN JSN1-RELATED"/>
    <property type="match status" value="1"/>
</dbReference>
<dbReference type="InterPro" id="IPR033133">
    <property type="entry name" value="PUM-HD"/>
</dbReference>
<keyword evidence="1" id="KW-0690">Ribosome biogenesis</keyword>
<feature type="compositionally biased region" description="Low complexity" evidence="7">
    <location>
        <begin position="148"/>
        <end position="166"/>
    </location>
</feature>
<feature type="compositionally biased region" description="Polar residues" evidence="7">
    <location>
        <begin position="230"/>
        <end position="246"/>
    </location>
</feature>
<evidence type="ECO:0008006" key="12">
    <source>
        <dbReference type="Google" id="ProtNLM"/>
    </source>
</evidence>
<dbReference type="PROSITE" id="PS50302">
    <property type="entry name" value="PUM"/>
    <property type="match status" value="3"/>
</dbReference>
<dbReference type="GO" id="GO:0003723">
    <property type="term" value="F:RNA binding"/>
    <property type="evidence" value="ECO:0007669"/>
    <property type="project" value="UniProtKB-UniRule"/>
</dbReference>
<dbReference type="Proteomes" id="UP000019478">
    <property type="component" value="Unassembled WGS sequence"/>
</dbReference>
<feature type="region of interest" description="Disordered" evidence="7">
    <location>
        <begin position="1"/>
        <end position="97"/>
    </location>
</feature>
<evidence type="ECO:0000259" key="8">
    <source>
        <dbReference type="PROSITE" id="PS50102"/>
    </source>
</evidence>
<evidence type="ECO:0000259" key="9">
    <source>
        <dbReference type="PROSITE" id="PS50303"/>
    </source>
</evidence>
<reference evidence="10 11" key="1">
    <citation type="submission" date="2013-03" db="EMBL/GenBank/DDBJ databases">
        <title>The Genome Sequence of Capronia epimyces CBS 606.96.</title>
        <authorList>
            <consortium name="The Broad Institute Genomics Platform"/>
            <person name="Cuomo C."/>
            <person name="de Hoog S."/>
            <person name="Gorbushina A."/>
            <person name="Walker B."/>
            <person name="Young S.K."/>
            <person name="Zeng Q."/>
            <person name="Gargeya S."/>
            <person name="Fitzgerald M."/>
            <person name="Haas B."/>
            <person name="Abouelleil A."/>
            <person name="Allen A.W."/>
            <person name="Alvarado L."/>
            <person name="Arachchi H.M."/>
            <person name="Berlin A.M."/>
            <person name="Chapman S.B."/>
            <person name="Gainer-Dewar J."/>
            <person name="Goldberg J."/>
            <person name="Griggs A."/>
            <person name="Gujja S."/>
            <person name="Hansen M."/>
            <person name="Howarth C."/>
            <person name="Imamovic A."/>
            <person name="Ireland A."/>
            <person name="Larimer J."/>
            <person name="McCowan C."/>
            <person name="Murphy C."/>
            <person name="Pearson M."/>
            <person name="Poon T.W."/>
            <person name="Priest M."/>
            <person name="Roberts A."/>
            <person name="Saif S."/>
            <person name="Shea T."/>
            <person name="Sisk P."/>
            <person name="Sykes S."/>
            <person name="Wortman J."/>
            <person name="Nusbaum C."/>
            <person name="Birren B."/>
        </authorList>
    </citation>
    <scope>NUCLEOTIDE SEQUENCE [LARGE SCALE GENOMIC DNA]</scope>
    <source>
        <strain evidence="10 11">CBS 606.96</strain>
    </source>
</reference>
<dbReference type="InterPro" id="IPR011989">
    <property type="entry name" value="ARM-like"/>
</dbReference>
<dbReference type="InterPro" id="IPR035979">
    <property type="entry name" value="RBD_domain_sf"/>
</dbReference>
<dbReference type="PANTHER" id="PTHR47093:SF1">
    <property type="entry name" value="PROTEIN JSN1-RELATED"/>
    <property type="match status" value="1"/>
</dbReference>